<evidence type="ECO:0000313" key="2">
    <source>
        <dbReference type="EMBL" id="WNC08377.1"/>
    </source>
</evidence>
<dbReference type="RefSeq" id="WP_122741936.1">
    <property type="nucleotide sequence ID" value="NZ_CP134081.1"/>
</dbReference>
<organism evidence="2 3">
    <name type="scientific">Pseudomonas coleopterorum</name>
    <dbReference type="NCBI Taxonomy" id="1605838"/>
    <lineage>
        <taxon>Bacteria</taxon>
        <taxon>Pseudomonadati</taxon>
        <taxon>Pseudomonadota</taxon>
        <taxon>Gammaproteobacteria</taxon>
        <taxon>Pseudomonadales</taxon>
        <taxon>Pseudomonadaceae</taxon>
        <taxon>Pseudomonas</taxon>
    </lineage>
</organism>
<protein>
    <submittedName>
        <fullName evidence="2">Ribbon-helix-helix protein, CopG family</fullName>
    </submittedName>
</protein>
<dbReference type="Pfam" id="PF01402">
    <property type="entry name" value="RHH_1"/>
    <property type="match status" value="1"/>
</dbReference>
<dbReference type="EMBL" id="CP134081">
    <property type="protein sequence ID" value="WNC08377.1"/>
    <property type="molecule type" value="Genomic_DNA"/>
</dbReference>
<reference evidence="2" key="1">
    <citation type="submission" date="2023-09" db="EMBL/GenBank/DDBJ databases">
        <title>First report of Pseudomonas coleopterorum DJ13 causing leaf spot on Rhododendron pulchrum Sweet in China.</title>
        <authorList>
            <person name="Zhang Y."/>
        </authorList>
    </citation>
    <scope>NUCLEOTIDE SEQUENCE</scope>
    <source>
        <strain evidence="2">DJ13</strain>
    </source>
</reference>
<dbReference type="AlphaFoldDB" id="A0AAJ6LWM2"/>
<sequence length="75" mass="8503">MSRILADLTPKQIEDLNHLASALDTSRAALIREAVATFVAAKREELKHPAPDVFGLWKDRDLDSLAYEQALRNEW</sequence>
<dbReference type="Proteomes" id="UP001258207">
    <property type="component" value="Chromosome"/>
</dbReference>
<evidence type="ECO:0000313" key="3">
    <source>
        <dbReference type="Proteomes" id="UP001258207"/>
    </source>
</evidence>
<gene>
    <name evidence="2" type="ORF">RI108_13765</name>
</gene>
<evidence type="ECO:0000259" key="1">
    <source>
        <dbReference type="Pfam" id="PF01402"/>
    </source>
</evidence>
<feature type="domain" description="Ribbon-helix-helix protein CopG" evidence="1">
    <location>
        <begin position="8"/>
        <end position="40"/>
    </location>
</feature>
<accession>A0AAJ6LWM2</accession>
<proteinExistence type="predicted"/>
<dbReference type="GO" id="GO:0006355">
    <property type="term" value="P:regulation of DNA-templated transcription"/>
    <property type="evidence" value="ECO:0007669"/>
    <property type="project" value="InterPro"/>
</dbReference>
<dbReference type="InterPro" id="IPR013321">
    <property type="entry name" value="Arc_rbn_hlx_hlx"/>
</dbReference>
<name>A0AAJ6LWM2_9PSED</name>
<dbReference type="Gene3D" id="1.10.1220.10">
    <property type="entry name" value="Met repressor-like"/>
    <property type="match status" value="1"/>
</dbReference>
<dbReference type="InterPro" id="IPR002145">
    <property type="entry name" value="CopG"/>
</dbReference>